<dbReference type="InterPro" id="IPR038763">
    <property type="entry name" value="DHH_sf"/>
</dbReference>
<dbReference type="InterPro" id="IPR001667">
    <property type="entry name" value="DDH_dom"/>
</dbReference>
<dbReference type="EC" id="3.1.3.7" evidence="3"/>
<keyword evidence="3" id="KW-0378">Hydrolase</keyword>
<evidence type="ECO:0000259" key="2">
    <source>
        <dbReference type="Pfam" id="PF02272"/>
    </source>
</evidence>
<accession>A0ABV4CX22</accession>
<evidence type="ECO:0000259" key="1">
    <source>
        <dbReference type="Pfam" id="PF01368"/>
    </source>
</evidence>
<sequence length="345" mass="38793">MLRPIIAESDIKAVRDLLEESERIVITCHMAPDGDAVGSSLGLSHTLANIGKEARIVTPDRIPETLRFLPGAKDIVPYSKYTDFATKLLEDADLIFCLDFNALYRVDRMSDALSCASAKKILVDHHESPQDFTDVVISHPDQSSTSALIFRLLCRLELFNMIDRKAAACIYTGMMTDTGNFSYNSNDPDLYTIIAELVRKGINKDDIYKRVMNTKKANVLKLNGYAVSRMEIFEEHKAALLVLSADDLKNFNYERGDTEGLVNEPLAIEDVIYSVFLREDDRHIKVSTRSKGDFPVNRICERYFNGGGHVNAAGGELPCSLDEAIDIFKSTLTFMDEYLKEKNQR</sequence>
<dbReference type="Pfam" id="PF02272">
    <property type="entry name" value="DHHA1"/>
    <property type="match status" value="1"/>
</dbReference>
<dbReference type="RefSeq" id="WP_121700272.1">
    <property type="nucleotide sequence ID" value="NZ_JBCLPP010000028.1"/>
</dbReference>
<feature type="domain" description="DHHA1" evidence="2">
    <location>
        <begin position="250"/>
        <end position="331"/>
    </location>
</feature>
<organism evidence="3 4">
    <name type="scientific">Heminiphilus faecis</name>
    <dbReference type="NCBI Taxonomy" id="2601703"/>
    <lineage>
        <taxon>Bacteria</taxon>
        <taxon>Pseudomonadati</taxon>
        <taxon>Bacteroidota</taxon>
        <taxon>Bacteroidia</taxon>
        <taxon>Bacteroidales</taxon>
        <taxon>Muribaculaceae</taxon>
        <taxon>Heminiphilus</taxon>
    </lineage>
</organism>
<reference evidence="3 4" key="1">
    <citation type="submission" date="2024-03" db="EMBL/GenBank/DDBJ databases">
        <title>Mouse gut bacterial collection (mGBC) of GemPharmatech.</title>
        <authorList>
            <person name="He Y."/>
            <person name="Dong L."/>
            <person name="Wu D."/>
            <person name="Gao X."/>
            <person name="Lin Z."/>
        </authorList>
    </citation>
    <scope>NUCLEOTIDE SEQUENCE [LARGE SCALE GENOMIC DNA]</scope>
    <source>
        <strain evidence="3 4">54-13</strain>
    </source>
</reference>
<dbReference type="SUPFAM" id="SSF64182">
    <property type="entry name" value="DHH phosphoesterases"/>
    <property type="match status" value="1"/>
</dbReference>
<comment type="caution">
    <text evidence="3">The sequence shown here is derived from an EMBL/GenBank/DDBJ whole genome shotgun (WGS) entry which is preliminary data.</text>
</comment>
<dbReference type="EMBL" id="JBCLPP010000028">
    <property type="protein sequence ID" value="MEY8245959.1"/>
    <property type="molecule type" value="Genomic_DNA"/>
</dbReference>
<proteinExistence type="predicted"/>
<dbReference type="GO" id="GO:0008441">
    <property type="term" value="F:3'(2'),5'-bisphosphate nucleotidase activity"/>
    <property type="evidence" value="ECO:0007669"/>
    <property type="project" value="UniProtKB-EC"/>
</dbReference>
<protein>
    <submittedName>
        <fullName evidence="3">Bifunctional oligoribonuclease/PAP phosphatase NrnA</fullName>
        <ecNumber evidence="3">3.1.3.7</ecNumber>
    </submittedName>
</protein>
<dbReference type="Pfam" id="PF01368">
    <property type="entry name" value="DHH"/>
    <property type="match status" value="1"/>
</dbReference>
<keyword evidence="4" id="KW-1185">Reference proteome</keyword>
<dbReference type="Gene3D" id="3.90.1640.10">
    <property type="entry name" value="inorganic pyrophosphatase (n-terminal core)"/>
    <property type="match status" value="1"/>
</dbReference>
<dbReference type="InterPro" id="IPR003156">
    <property type="entry name" value="DHHA1_dom"/>
</dbReference>
<evidence type="ECO:0000313" key="4">
    <source>
        <dbReference type="Proteomes" id="UP001565200"/>
    </source>
</evidence>
<dbReference type="PANTHER" id="PTHR47618">
    <property type="entry name" value="BIFUNCTIONAL OLIGORIBONUCLEASE AND PAP PHOSPHATASE NRNA"/>
    <property type="match status" value="1"/>
</dbReference>
<evidence type="ECO:0000313" key="3">
    <source>
        <dbReference type="EMBL" id="MEY8245959.1"/>
    </source>
</evidence>
<gene>
    <name evidence="3" type="ORF">AAK873_10070</name>
</gene>
<dbReference type="Gene3D" id="3.10.310.30">
    <property type="match status" value="1"/>
</dbReference>
<name>A0ABV4CX22_9BACT</name>
<dbReference type="PANTHER" id="PTHR47618:SF1">
    <property type="entry name" value="BIFUNCTIONAL OLIGORIBONUCLEASE AND PAP PHOSPHATASE NRNA"/>
    <property type="match status" value="1"/>
</dbReference>
<dbReference type="InterPro" id="IPR051319">
    <property type="entry name" value="Oligoribo/pAp-PDE_c-di-AMP_PDE"/>
</dbReference>
<feature type="domain" description="DDH" evidence="1">
    <location>
        <begin position="23"/>
        <end position="174"/>
    </location>
</feature>
<dbReference type="Proteomes" id="UP001565200">
    <property type="component" value="Unassembled WGS sequence"/>
</dbReference>